<dbReference type="InterPro" id="IPR013783">
    <property type="entry name" value="Ig-like_fold"/>
</dbReference>
<dbReference type="InterPro" id="IPR013517">
    <property type="entry name" value="FG-GAP"/>
</dbReference>
<keyword evidence="2" id="KW-0677">Repeat</keyword>
<dbReference type="EMBL" id="JAPDDR010000009">
    <property type="protein sequence ID" value="MCW1915395.1"/>
    <property type="molecule type" value="Genomic_DNA"/>
</dbReference>
<keyword evidence="1" id="KW-0732">Signal</keyword>
<dbReference type="Gene3D" id="2.60.40.10">
    <property type="entry name" value="Immunoglobulins"/>
    <property type="match status" value="1"/>
</dbReference>
<keyword evidence="3" id="KW-0325">Glycoprotein</keyword>
<name>A0ABT3G867_9BACT</name>
<dbReference type="PROSITE" id="PS51470">
    <property type="entry name" value="FG_GAP"/>
    <property type="match status" value="1"/>
</dbReference>
<proteinExistence type="predicted"/>
<dbReference type="Pfam" id="PF14312">
    <property type="entry name" value="FG-GAP_2"/>
    <property type="match status" value="6"/>
</dbReference>
<organism evidence="4 5">
    <name type="scientific">Luteolibacter rhizosphaerae</name>
    <dbReference type="NCBI Taxonomy" id="2989719"/>
    <lineage>
        <taxon>Bacteria</taxon>
        <taxon>Pseudomonadati</taxon>
        <taxon>Verrucomicrobiota</taxon>
        <taxon>Verrucomicrobiia</taxon>
        <taxon>Verrucomicrobiales</taxon>
        <taxon>Verrucomicrobiaceae</taxon>
        <taxon>Luteolibacter</taxon>
    </lineage>
</organism>
<dbReference type="InterPro" id="IPR011043">
    <property type="entry name" value="Gal_Oxase/kelch_b-propeller"/>
</dbReference>
<dbReference type="Gene3D" id="2.130.10.130">
    <property type="entry name" value="Integrin alpha, N-terminal"/>
    <property type="match status" value="2"/>
</dbReference>
<dbReference type="SMART" id="SM00191">
    <property type="entry name" value="Int_alpha"/>
    <property type="match status" value="4"/>
</dbReference>
<keyword evidence="5" id="KW-1185">Reference proteome</keyword>
<gene>
    <name evidence="4" type="ORF">OJ996_17555</name>
</gene>
<evidence type="ECO:0000313" key="5">
    <source>
        <dbReference type="Proteomes" id="UP001165653"/>
    </source>
</evidence>
<dbReference type="PANTHER" id="PTHR36220:SF1">
    <property type="entry name" value="GAMMA TUBULIN COMPLEX COMPONENT C-TERMINAL DOMAIN-CONTAINING PROTEIN"/>
    <property type="match status" value="1"/>
</dbReference>
<dbReference type="Proteomes" id="UP001165653">
    <property type="component" value="Unassembled WGS sequence"/>
</dbReference>
<accession>A0ABT3G867</accession>
<protein>
    <recommendedName>
        <fullName evidence="6">FG-GAP repeat protein</fullName>
    </recommendedName>
</protein>
<dbReference type="InterPro" id="IPR028994">
    <property type="entry name" value="Integrin_alpha_N"/>
</dbReference>
<dbReference type="RefSeq" id="WP_264514943.1">
    <property type="nucleotide sequence ID" value="NZ_JAPDDR010000009.1"/>
</dbReference>
<dbReference type="SUPFAM" id="SSF50965">
    <property type="entry name" value="Galactose oxidase, central domain"/>
    <property type="match status" value="2"/>
</dbReference>
<reference evidence="4" key="1">
    <citation type="submission" date="2022-10" db="EMBL/GenBank/DDBJ databases">
        <title>Luteolibacter sp. GHJ8, whole genome shotgun sequencing project.</title>
        <authorList>
            <person name="Zhao G."/>
            <person name="Shen L."/>
        </authorList>
    </citation>
    <scope>NUCLEOTIDE SEQUENCE</scope>
    <source>
        <strain evidence="4">GHJ8</strain>
    </source>
</reference>
<sequence length="868" mass="90501">MKTLLSLFAGSLGIVLANEATPIVPEGVAPSDWAGIRAAYEAARHAPKPLESGRMVARNPGQQWSTEFDGRGFTITPDHGAWSWGLELTRYGELELPPEVSPLRSDGKRIICQRDENLSEWFINDSRGLEQGWDIKKRPERTNLSEPLRLQLASRGNVHPQVSARGDSVFFQDGEGESALTYGGLKAWDADGKKLEVSFEQTGGREIHILVDDLSARYPITIDPVARQAYLKASNTGPGDSFGSAVAISGDTVVVGAPDEGSGATGVNGDQANGDAPESGAAYVFTRSSSGWTQQAYLKASNTGPEDEFGSAVAISGDTIVIGACREDSNASGVNGDQSNSSFSDAGAAYVFHREGSTWSQQAYLKAGASGAINYFGRSVGISGDTVVVGAPQRQYAYVFTRTGAEWTQQAALQASNPDPGDEFGYSVAISGDTVAVGAWHERNPGNTAVNAGAVYVFTRGGTTWNQQAYLSRGYQHQLFGCAVALSGDTLVVGAMAEDQNNTVAGSASIYVRSGTTWAPQGAALQADIPTGADAFGASVAISGDAVVVGTLRTGTAHLFTRSGGTWTRQPKLATSYPGESDAFASAVAISGDTVVIGARDESSNATGVNGDPENNSSGGSGAAYIINLNPPPPSIAAVTGGINLQSGSMMSLGPIHLGGAIEIAFNLLNNGGSPLILTGEPKAYMTSGSDFTVTAQPASPLAGSGGSSSFKVRFSPTGPGPKSAYLYIPTNRVDESLFVLSLTGTGVAFAPDSDGDGLSDAWEINMAALGFNWQVNQPGLVKTYLNNTAAAGLMKVQALGVEKTSVARDAANGRVKLTTRWKKSMNLVDFLEFPAPVGSSVSVNPAGDIEFEFSYPDDATLIRIEPD</sequence>
<evidence type="ECO:0000313" key="4">
    <source>
        <dbReference type="EMBL" id="MCW1915395.1"/>
    </source>
</evidence>
<evidence type="ECO:0000256" key="2">
    <source>
        <dbReference type="ARBA" id="ARBA00022737"/>
    </source>
</evidence>
<comment type="caution">
    <text evidence="4">The sequence shown here is derived from an EMBL/GenBank/DDBJ whole genome shotgun (WGS) entry which is preliminary data.</text>
</comment>
<evidence type="ECO:0008006" key="6">
    <source>
        <dbReference type="Google" id="ProtNLM"/>
    </source>
</evidence>
<dbReference type="PANTHER" id="PTHR36220">
    <property type="entry name" value="UNNAMED PRODUCT"/>
    <property type="match status" value="1"/>
</dbReference>
<evidence type="ECO:0000256" key="1">
    <source>
        <dbReference type="ARBA" id="ARBA00022729"/>
    </source>
</evidence>
<dbReference type="InterPro" id="IPR013519">
    <property type="entry name" value="Int_alpha_beta-p"/>
</dbReference>
<evidence type="ECO:0000256" key="3">
    <source>
        <dbReference type="ARBA" id="ARBA00023180"/>
    </source>
</evidence>